<dbReference type="InterPro" id="IPR000569">
    <property type="entry name" value="HECT_dom"/>
</dbReference>
<evidence type="ECO:0000256" key="2">
    <source>
        <dbReference type="ARBA" id="ARBA00012485"/>
    </source>
</evidence>
<dbReference type="InterPro" id="IPR035983">
    <property type="entry name" value="Hect_E3_ubiquitin_ligase"/>
</dbReference>
<dbReference type="EMBL" id="HBEA01004070">
    <property type="protein sequence ID" value="CAD8253585.1"/>
    <property type="molecule type" value="Transcribed_RNA"/>
</dbReference>
<dbReference type="FunFam" id="3.30.2410.10:FF:000011">
    <property type="entry name" value="Putative Ubiquitin-protein ligase E3C"/>
    <property type="match status" value="1"/>
</dbReference>
<feature type="domain" description="HECT" evidence="6">
    <location>
        <begin position="33"/>
        <end position="385"/>
    </location>
</feature>
<dbReference type="GO" id="GO:0006511">
    <property type="term" value="P:ubiquitin-dependent protein catabolic process"/>
    <property type="evidence" value="ECO:0007669"/>
    <property type="project" value="TreeGrafter"/>
</dbReference>
<organism evidence="7">
    <name type="scientific">Pinguiococcus pyrenoidosus</name>
    <dbReference type="NCBI Taxonomy" id="172671"/>
    <lineage>
        <taxon>Eukaryota</taxon>
        <taxon>Sar</taxon>
        <taxon>Stramenopiles</taxon>
        <taxon>Ochrophyta</taxon>
        <taxon>Pinguiophyceae</taxon>
        <taxon>Pinguiochrysidales</taxon>
        <taxon>Pinguiochrysidaceae</taxon>
        <taxon>Pinguiococcus</taxon>
    </lineage>
</organism>
<evidence type="ECO:0000256" key="4">
    <source>
        <dbReference type="ARBA" id="ARBA00022786"/>
    </source>
</evidence>
<comment type="catalytic activity">
    <reaction evidence="1">
        <text>S-ubiquitinyl-[E2 ubiquitin-conjugating enzyme]-L-cysteine + [acceptor protein]-L-lysine = [E2 ubiquitin-conjugating enzyme]-L-cysteine + N(6)-ubiquitinyl-[acceptor protein]-L-lysine.</text>
        <dbReference type="EC" id="2.3.2.26"/>
    </reaction>
</comment>
<dbReference type="Pfam" id="PF00632">
    <property type="entry name" value="HECT"/>
    <property type="match status" value="1"/>
</dbReference>
<dbReference type="PROSITE" id="PS50237">
    <property type="entry name" value="HECT"/>
    <property type="match status" value="1"/>
</dbReference>
<dbReference type="FunFam" id="3.30.2160.10:FF:000002">
    <property type="entry name" value="Putative Ubiquitin-protein ligase E3C"/>
    <property type="match status" value="1"/>
</dbReference>
<feature type="active site" description="Glycyl thioester intermediate" evidence="5">
    <location>
        <position position="353"/>
    </location>
</feature>
<evidence type="ECO:0000256" key="1">
    <source>
        <dbReference type="ARBA" id="ARBA00000885"/>
    </source>
</evidence>
<evidence type="ECO:0000256" key="5">
    <source>
        <dbReference type="PROSITE-ProRule" id="PRU00104"/>
    </source>
</evidence>
<dbReference type="Gene3D" id="3.90.1750.10">
    <property type="entry name" value="Hect, E3 ligase catalytic domains"/>
    <property type="match status" value="1"/>
</dbReference>
<name>A0A7R9Y9Y8_9STRA</name>
<dbReference type="GO" id="GO:0061630">
    <property type="term" value="F:ubiquitin protein ligase activity"/>
    <property type="evidence" value="ECO:0007669"/>
    <property type="project" value="UniProtKB-EC"/>
</dbReference>
<keyword evidence="3" id="KW-0808">Transferase</keyword>
<evidence type="ECO:0000259" key="6">
    <source>
        <dbReference type="PROSITE" id="PS50237"/>
    </source>
</evidence>
<dbReference type="InterPro" id="IPR044611">
    <property type="entry name" value="E3A/B/C-like"/>
</dbReference>
<dbReference type="PANTHER" id="PTHR45700">
    <property type="entry name" value="UBIQUITIN-PROTEIN LIGASE E3C"/>
    <property type="match status" value="1"/>
</dbReference>
<dbReference type="CDD" id="cd00078">
    <property type="entry name" value="HECTc"/>
    <property type="match status" value="1"/>
</dbReference>
<dbReference type="Gene3D" id="3.30.2160.10">
    <property type="entry name" value="Hect, E3 ligase catalytic domain"/>
    <property type="match status" value="1"/>
</dbReference>
<protein>
    <recommendedName>
        <fullName evidence="2">HECT-type E3 ubiquitin transferase</fullName>
        <ecNumber evidence="2">2.3.2.26</ecNumber>
    </recommendedName>
</protein>
<keyword evidence="4 5" id="KW-0833">Ubl conjugation pathway</keyword>
<gene>
    <name evidence="7" type="ORF">PPYR1160_LOCUS3077</name>
</gene>
<accession>A0A7R9Y9Y8</accession>
<dbReference type="PANTHER" id="PTHR45700:SF2">
    <property type="entry name" value="UBIQUITIN-PROTEIN LIGASE E3C"/>
    <property type="match status" value="1"/>
</dbReference>
<sequence length="385" mass="42705">MLPFSGSSSTAVRVRRDHIFEDSFRALSQDEVGSKPLKGRIQVTFVNEHGMEEAGIDGGGLLKEWMDAICKEVFDPTYGYFVTTGTSGDSTANQVTPSYASGVLSSEHLDGFRFAGRILGKALYEGILVEPRLASPFINKLLGRYNHVDDLKFLDQGLHKGLMSMKRMALSSREADREAVADLGLNFQTNIEAFGAHHDVSLMPDGENVAVTAQNALQYIHLLAHFKLNVLTKAQSEAVLKGFRELIPVCWLRLFNAPEVQLLIGGDGYHPIDLNDLKAHCAYSGGYHPSQPYIKAFWQCVDEFTPREHADFLRFITSCSRQPLLGFSSLNPKICIQKVPHEPYGKLPSAATCMNLLKLPQYDDKETLRSKLLYAISSNAGFDLT</sequence>
<dbReference type="GO" id="GO:0000209">
    <property type="term" value="P:protein polyubiquitination"/>
    <property type="evidence" value="ECO:0007669"/>
    <property type="project" value="InterPro"/>
</dbReference>
<dbReference type="SMART" id="SM00119">
    <property type="entry name" value="HECTc"/>
    <property type="match status" value="1"/>
</dbReference>
<dbReference type="SUPFAM" id="SSF56204">
    <property type="entry name" value="Hect, E3 ligase catalytic domain"/>
    <property type="match status" value="1"/>
</dbReference>
<reference evidence="7" key="1">
    <citation type="submission" date="2021-01" db="EMBL/GenBank/DDBJ databases">
        <authorList>
            <person name="Corre E."/>
            <person name="Pelletier E."/>
            <person name="Niang G."/>
            <person name="Scheremetjew M."/>
            <person name="Finn R."/>
            <person name="Kale V."/>
            <person name="Holt S."/>
            <person name="Cochrane G."/>
            <person name="Meng A."/>
            <person name="Brown T."/>
            <person name="Cohen L."/>
        </authorList>
    </citation>
    <scope>NUCLEOTIDE SEQUENCE</scope>
    <source>
        <strain evidence="7">CCMP2078</strain>
    </source>
</reference>
<proteinExistence type="predicted"/>
<dbReference type="EC" id="2.3.2.26" evidence="2"/>
<evidence type="ECO:0000313" key="7">
    <source>
        <dbReference type="EMBL" id="CAD8253585.1"/>
    </source>
</evidence>
<dbReference type="AlphaFoldDB" id="A0A7R9Y9Y8"/>
<dbReference type="Gene3D" id="3.30.2410.10">
    <property type="entry name" value="Hect, E3 ligase catalytic domain"/>
    <property type="match status" value="1"/>
</dbReference>
<evidence type="ECO:0000256" key="3">
    <source>
        <dbReference type="ARBA" id="ARBA00022679"/>
    </source>
</evidence>